<dbReference type="GO" id="GO:0043709">
    <property type="term" value="P:cell adhesion involved in single-species biofilm formation"/>
    <property type="evidence" value="ECO:0007669"/>
    <property type="project" value="TreeGrafter"/>
</dbReference>
<dbReference type="Gene3D" id="3.30.70.270">
    <property type="match status" value="1"/>
</dbReference>
<dbReference type="PANTHER" id="PTHR45138:SF9">
    <property type="entry name" value="DIGUANYLATE CYCLASE DGCM-RELATED"/>
    <property type="match status" value="1"/>
</dbReference>
<dbReference type="FunFam" id="3.30.70.270:FF:000001">
    <property type="entry name" value="Diguanylate cyclase domain protein"/>
    <property type="match status" value="1"/>
</dbReference>
<accession>A0A9D7LT74</accession>
<dbReference type="NCBIfam" id="NF033749">
    <property type="entry name" value="bact_hemeryth"/>
    <property type="match status" value="1"/>
</dbReference>
<comment type="similarity">
    <text evidence="1">Belongs to the hemerythrin family.</text>
</comment>
<dbReference type="InterPro" id="IPR000160">
    <property type="entry name" value="GGDEF_dom"/>
</dbReference>
<dbReference type="GO" id="GO:0005886">
    <property type="term" value="C:plasma membrane"/>
    <property type="evidence" value="ECO:0007669"/>
    <property type="project" value="TreeGrafter"/>
</dbReference>
<dbReference type="InterPro" id="IPR029787">
    <property type="entry name" value="Nucleotide_cyclase"/>
</dbReference>
<gene>
    <name evidence="7" type="ORF">IPN75_15090</name>
</gene>
<dbReference type="EC" id="2.7.7.65" evidence="2"/>
<protein>
    <recommendedName>
        <fullName evidence="2">diguanylate cyclase</fullName>
        <ecNumber evidence="2">2.7.7.65</ecNumber>
    </recommendedName>
</protein>
<dbReference type="GO" id="GO:0046872">
    <property type="term" value="F:metal ion binding"/>
    <property type="evidence" value="ECO:0007669"/>
    <property type="project" value="UniProtKB-KW"/>
</dbReference>
<dbReference type="CDD" id="cd01949">
    <property type="entry name" value="GGDEF"/>
    <property type="match status" value="1"/>
</dbReference>
<evidence type="ECO:0000313" key="8">
    <source>
        <dbReference type="Proteomes" id="UP000808146"/>
    </source>
</evidence>
<dbReference type="EMBL" id="JADKBR010000017">
    <property type="protein sequence ID" value="MBK8891600.1"/>
    <property type="molecule type" value="Genomic_DNA"/>
</dbReference>
<evidence type="ECO:0000259" key="6">
    <source>
        <dbReference type="PROSITE" id="PS50887"/>
    </source>
</evidence>
<dbReference type="SUPFAM" id="SSF47188">
    <property type="entry name" value="Hemerythrin-like"/>
    <property type="match status" value="1"/>
</dbReference>
<proteinExistence type="inferred from homology"/>
<evidence type="ECO:0000313" key="7">
    <source>
        <dbReference type="EMBL" id="MBK8891600.1"/>
    </source>
</evidence>
<dbReference type="NCBIfam" id="TIGR02481">
    <property type="entry name" value="hemeryth_dom"/>
    <property type="match status" value="1"/>
</dbReference>
<dbReference type="InterPro" id="IPR050469">
    <property type="entry name" value="Diguanylate_Cyclase"/>
</dbReference>
<dbReference type="InterPro" id="IPR035938">
    <property type="entry name" value="Hemerythrin-like_sf"/>
</dbReference>
<dbReference type="CDD" id="cd12107">
    <property type="entry name" value="Hemerythrin"/>
    <property type="match status" value="1"/>
</dbReference>
<dbReference type="AlphaFoldDB" id="A0A9D7LT74"/>
<dbReference type="InterPro" id="IPR043128">
    <property type="entry name" value="Rev_trsase/Diguanyl_cyclase"/>
</dbReference>
<dbReference type="Pfam" id="PF00990">
    <property type="entry name" value="GGDEF"/>
    <property type="match status" value="1"/>
</dbReference>
<dbReference type="SUPFAM" id="SSF55073">
    <property type="entry name" value="Nucleotide cyclase"/>
    <property type="match status" value="1"/>
</dbReference>
<dbReference type="GO" id="GO:1902201">
    <property type="term" value="P:negative regulation of bacterial-type flagellum-dependent cell motility"/>
    <property type="evidence" value="ECO:0007669"/>
    <property type="project" value="TreeGrafter"/>
</dbReference>
<name>A0A9D7LT74_9RHOO</name>
<dbReference type="PANTHER" id="PTHR45138">
    <property type="entry name" value="REGULATORY COMPONENTS OF SENSORY TRANSDUCTION SYSTEM"/>
    <property type="match status" value="1"/>
</dbReference>
<evidence type="ECO:0000256" key="3">
    <source>
        <dbReference type="ARBA" id="ARBA00022723"/>
    </source>
</evidence>
<evidence type="ECO:0000256" key="1">
    <source>
        <dbReference type="ARBA" id="ARBA00010587"/>
    </source>
</evidence>
<feature type="domain" description="GGDEF" evidence="6">
    <location>
        <begin position="239"/>
        <end position="372"/>
    </location>
</feature>
<evidence type="ECO:0000256" key="4">
    <source>
        <dbReference type="ARBA" id="ARBA00023004"/>
    </source>
</evidence>
<keyword evidence="3" id="KW-0479">Metal-binding</keyword>
<evidence type="ECO:0000256" key="2">
    <source>
        <dbReference type="ARBA" id="ARBA00012528"/>
    </source>
</evidence>
<comment type="caution">
    <text evidence="7">The sequence shown here is derived from an EMBL/GenBank/DDBJ whole genome shotgun (WGS) entry which is preliminary data.</text>
</comment>
<dbReference type="Proteomes" id="UP000808146">
    <property type="component" value="Unassembled WGS sequence"/>
</dbReference>
<organism evidence="7 8">
    <name type="scientific">Candidatus Dechloromonas phosphorivorans</name>
    <dbReference type="NCBI Taxonomy" id="2899244"/>
    <lineage>
        <taxon>Bacteria</taxon>
        <taxon>Pseudomonadati</taxon>
        <taxon>Pseudomonadota</taxon>
        <taxon>Betaproteobacteria</taxon>
        <taxon>Rhodocyclales</taxon>
        <taxon>Azonexaceae</taxon>
        <taxon>Dechloromonas</taxon>
    </lineage>
</organism>
<evidence type="ECO:0000256" key="5">
    <source>
        <dbReference type="ARBA" id="ARBA00034247"/>
    </source>
</evidence>
<dbReference type="NCBIfam" id="TIGR00254">
    <property type="entry name" value="GGDEF"/>
    <property type="match status" value="1"/>
</dbReference>
<dbReference type="PROSITE" id="PS50887">
    <property type="entry name" value="GGDEF"/>
    <property type="match status" value="1"/>
</dbReference>
<keyword evidence="4" id="KW-0408">Iron</keyword>
<comment type="catalytic activity">
    <reaction evidence="5">
        <text>2 GTP = 3',3'-c-di-GMP + 2 diphosphate</text>
        <dbReference type="Rhea" id="RHEA:24898"/>
        <dbReference type="ChEBI" id="CHEBI:33019"/>
        <dbReference type="ChEBI" id="CHEBI:37565"/>
        <dbReference type="ChEBI" id="CHEBI:58805"/>
        <dbReference type="EC" id="2.7.7.65"/>
    </reaction>
</comment>
<dbReference type="GO" id="GO:0052621">
    <property type="term" value="F:diguanylate cyclase activity"/>
    <property type="evidence" value="ECO:0007669"/>
    <property type="project" value="UniProtKB-EC"/>
</dbReference>
<dbReference type="Gene3D" id="1.20.120.50">
    <property type="entry name" value="Hemerythrin-like"/>
    <property type="match status" value="1"/>
</dbReference>
<reference evidence="7" key="1">
    <citation type="submission" date="2020-10" db="EMBL/GenBank/DDBJ databases">
        <title>Connecting structure to function with the recovery of over 1000 high-quality activated sludge metagenome-assembled genomes encoding full-length rRNA genes using long-read sequencing.</title>
        <authorList>
            <person name="Singleton C.M."/>
            <person name="Petriglieri F."/>
            <person name="Kristensen J.M."/>
            <person name="Kirkegaard R.H."/>
            <person name="Michaelsen T.Y."/>
            <person name="Andersen M.H."/>
            <person name="Karst S.M."/>
            <person name="Dueholm M.S."/>
            <person name="Nielsen P.H."/>
            <person name="Albertsen M."/>
        </authorList>
    </citation>
    <scope>NUCLEOTIDE SEQUENCE</scope>
    <source>
        <strain evidence="7">OdNE_18-Q3-R46-58_BAT3C.305</strain>
    </source>
</reference>
<dbReference type="Pfam" id="PF01814">
    <property type="entry name" value="Hemerythrin"/>
    <property type="match status" value="1"/>
</dbReference>
<dbReference type="InterPro" id="IPR012827">
    <property type="entry name" value="Hemerythrin_metal-bd"/>
</dbReference>
<sequence length="390" mass="43016">MESFRWDKCFVTGLTEVDAQHHQLIDLINDFGDLLTRSVGTEIDNDNLEAVFQKLAAYARYHFAEEESSMSRAGLDPRHIQQHSRAHATFLAEVTQMHSGISSGNPDAATFLLKFLTHWLAYHILGMDQFMAKQIAAVQAGQKAADAYVTEKIVKDGATGTLLNALNGLFQQVSERNRELFQLNQTLETKVADRTRELLEANQQLETMAMTDVLTGLPNRRYALQSFVREWAASVRYSTPLSCMLIDADGFKQINDAYGHAAGDEVLRQLSSQLKRLARADDIVCRLGGDEFLIICGHTSLDGAMKMAEKIRRGIALLRIPAGGGEWRGSISVGLAERTDDMDTPEDLMKAADSGVYRAKLNGRNCVESVPWIKGGPEAPGSPTIAASQL</sequence>
<dbReference type="SMART" id="SM00267">
    <property type="entry name" value="GGDEF"/>
    <property type="match status" value="1"/>
</dbReference>
<dbReference type="InterPro" id="IPR012312">
    <property type="entry name" value="Hemerythrin-like"/>
</dbReference>